<evidence type="ECO:0000313" key="14">
    <source>
        <dbReference type="WBParaSite" id="L893_g3060.t1"/>
    </source>
</evidence>
<evidence type="ECO:0000256" key="6">
    <source>
        <dbReference type="ARBA" id="ARBA00023015"/>
    </source>
</evidence>
<dbReference type="InterPro" id="IPR049636">
    <property type="entry name" value="HNF4-like_DBD"/>
</dbReference>
<dbReference type="SUPFAM" id="SSF48508">
    <property type="entry name" value="Nuclear receptor ligand-binding domain"/>
    <property type="match status" value="1"/>
</dbReference>
<dbReference type="Pfam" id="PF00104">
    <property type="entry name" value="Hormone_recep"/>
    <property type="match status" value="1"/>
</dbReference>
<reference evidence="14" key="1">
    <citation type="submission" date="2016-11" db="UniProtKB">
        <authorList>
            <consortium name="WormBaseParasite"/>
        </authorList>
    </citation>
    <scope>IDENTIFICATION</scope>
</reference>
<accession>A0A1I7ZX25</accession>
<comment type="subcellular location">
    <subcellularLocation>
        <location evidence="1">Nucleus</location>
    </subcellularLocation>
</comment>
<dbReference type="InterPro" id="IPR000536">
    <property type="entry name" value="Nucl_hrmn_rcpt_lig-bd"/>
</dbReference>
<dbReference type="PROSITE" id="PS51843">
    <property type="entry name" value="NR_LBD"/>
    <property type="match status" value="1"/>
</dbReference>
<keyword evidence="9" id="KW-0675">Receptor</keyword>
<dbReference type="CDD" id="cd06960">
    <property type="entry name" value="NR_DBD_HNF4A"/>
    <property type="match status" value="1"/>
</dbReference>
<keyword evidence="4" id="KW-0863">Zinc-finger</keyword>
<dbReference type="Gene3D" id="3.30.50.10">
    <property type="entry name" value="Erythroid Transcription Factor GATA-1, subunit A"/>
    <property type="match status" value="1"/>
</dbReference>
<evidence type="ECO:0000256" key="5">
    <source>
        <dbReference type="ARBA" id="ARBA00022833"/>
    </source>
</evidence>
<organism evidence="13 14">
    <name type="scientific">Steinernema glaseri</name>
    <dbReference type="NCBI Taxonomy" id="37863"/>
    <lineage>
        <taxon>Eukaryota</taxon>
        <taxon>Metazoa</taxon>
        <taxon>Ecdysozoa</taxon>
        <taxon>Nematoda</taxon>
        <taxon>Chromadorea</taxon>
        <taxon>Rhabditida</taxon>
        <taxon>Tylenchina</taxon>
        <taxon>Panagrolaimomorpha</taxon>
        <taxon>Strongyloidoidea</taxon>
        <taxon>Steinernematidae</taxon>
        <taxon>Steinernema</taxon>
    </lineage>
</organism>
<feature type="domain" description="NR LBD" evidence="12">
    <location>
        <begin position="225"/>
        <end position="455"/>
    </location>
</feature>
<dbReference type="Proteomes" id="UP000095287">
    <property type="component" value="Unplaced"/>
</dbReference>
<dbReference type="AlphaFoldDB" id="A0A1I7ZX25"/>
<proteinExistence type="inferred from homology"/>
<comment type="similarity">
    <text evidence="2">Belongs to the nuclear hormone receptor family.</text>
</comment>
<dbReference type="InterPro" id="IPR035500">
    <property type="entry name" value="NHR-like_dom_sf"/>
</dbReference>
<dbReference type="SMART" id="SM00430">
    <property type="entry name" value="HOLI"/>
    <property type="match status" value="1"/>
</dbReference>
<evidence type="ECO:0000259" key="11">
    <source>
        <dbReference type="PROSITE" id="PS51030"/>
    </source>
</evidence>
<feature type="domain" description="Nuclear receptor" evidence="11">
    <location>
        <begin position="123"/>
        <end position="207"/>
    </location>
</feature>
<keyword evidence="3" id="KW-0479">Metal-binding</keyword>
<dbReference type="Pfam" id="PF00105">
    <property type="entry name" value="zf-C4"/>
    <property type="match status" value="1"/>
</dbReference>
<evidence type="ECO:0000259" key="12">
    <source>
        <dbReference type="PROSITE" id="PS51843"/>
    </source>
</evidence>
<dbReference type="SUPFAM" id="SSF57716">
    <property type="entry name" value="Glucocorticoid receptor-like (DNA-binding domain)"/>
    <property type="match status" value="1"/>
</dbReference>
<sequence>MDEVPFLFCGRVCESLSPLGAWTAQELSSHCWRLAPKGKSLVLNKNCKDGVYQLARLMIQDAELIDPIMHLVLVLGFLRECSKEECDFLNKNYRHNRFTFVKPSRIYRYTERPQDGRRCIYVSFECATREEVSSGKRRLPASHDGHINLDLIKDTTCFFRRTIRKRHSYICRFTHDCTVDKDHRNTCRRCRFDKCIKNGMRKEAVQHERDRITNAVRPPVNSFRESEALIDNLLKAEKATRRTTVITRTADVKRPATTCDVTYSMNQQLHMMLNWARQISDFEEFPLETQMALLRHFSAQHLVMCAAFRSMQVCGDTIWLTNDAHLPRDAPKVPDVNRVTARILDHLITPMRLLKMDEKEYVALKAIALFDQMAKGAERSVAQVNAAREKVLAAFEHYVTRISPNRDSPRRVANLLLLLPPILGIARDLLEDVQLANIFGLAQLENETLMQDLLLMEERPQQGSSGDAKAEDSPT</sequence>
<evidence type="ECO:0000256" key="2">
    <source>
        <dbReference type="ARBA" id="ARBA00005993"/>
    </source>
</evidence>
<keyword evidence="13" id="KW-1185">Reference proteome</keyword>
<evidence type="ECO:0000256" key="9">
    <source>
        <dbReference type="ARBA" id="ARBA00023170"/>
    </source>
</evidence>
<dbReference type="GO" id="GO:0000978">
    <property type="term" value="F:RNA polymerase II cis-regulatory region sequence-specific DNA binding"/>
    <property type="evidence" value="ECO:0007669"/>
    <property type="project" value="InterPro"/>
</dbReference>
<dbReference type="Gene3D" id="1.10.565.10">
    <property type="entry name" value="Retinoid X Receptor"/>
    <property type="match status" value="1"/>
</dbReference>
<protein>
    <submittedName>
        <fullName evidence="14">Nuclear receptor domain-containing protein</fullName>
    </submittedName>
</protein>
<evidence type="ECO:0000256" key="3">
    <source>
        <dbReference type="ARBA" id="ARBA00022723"/>
    </source>
</evidence>
<name>A0A1I7ZX25_9BILA</name>
<dbReference type="InterPro" id="IPR000003">
    <property type="entry name" value="Retinoid-X_rcpt/HNF4"/>
</dbReference>
<keyword evidence="5" id="KW-0862">Zinc</keyword>
<dbReference type="SMART" id="SM00399">
    <property type="entry name" value="ZnF_C4"/>
    <property type="match status" value="1"/>
</dbReference>
<dbReference type="InterPro" id="IPR050274">
    <property type="entry name" value="Nuclear_hormone_rcpt_NR2"/>
</dbReference>
<dbReference type="InterPro" id="IPR013088">
    <property type="entry name" value="Znf_NHR/GATA"/>
</dbReference>
<keyword evidence="8" id="KW-0804">Transcription</keyword>
<dbReference type="PRINTS" id="PR00545">
    <property type="entry name" value="RETINOIDXR"/>
</dbReference>
<dbReference type="InterPro" id="IPR001628">
    <property type="entry name" value="Znf_hrmn_rcpt"/>
</dbReference>
<dbReference type="GO" id="GO:0003707">
    <property type="term" value="F:nuclear steroid receptor activity"/>
    <property type="evidence" value="ECO:0007669"/>
    <property type="project" value="InterPro"/>
</dbReference>
<dbReference type="PROSITE" id="PS51030">
    <property type="entry name" value="NUCLEAR_REC_DBD_2"/>
    <property type="match status" value="1"/>
</dbReference>
<keyword evidence="7" id="KW-0238">DNA-binding</keyword>
<evidence type="ECO:0000256" key="1">
    <source>
        <dbReference type="ARBA" id="ARBA00004123"/>
    </source>
</evidence>
<evidence type="ECO:0000256" key="10">
    <source>
        <dbReference type="ARBA" id="ARBA00023242"/>
    </source>
</evidence>
<dbReference type="GO" id="GO:0008270">
    <property type="term" value="F:zinc ion binding"/>
    <property type="evidence" value="ECO:0007669"/>
    <property type="project" value="UniProtKB-KW"/>
</dbReference>
<dbReference type="WBParaSite" id="L893_g3060.t1">
    <property type="protein sequence ID" value="L893_g3060.t1"/>
    <property type="gene ID" value="L893_g3060"/>
</dbReference>
<dbReference type="PANTHER" id="PTHR24083">
    <property type="entry name" value="NUCLEAR HORMONE RECEPTOR"/>
    <property type="match status" value="1"/>
</dbReference>
<dbReference type="InterPro" id="IPR001723">
    <property type="entry name" value="Nuclear_hrmn_rcpt"/>
</dbReference>
<evidence type="ECO:0000313" key="13">
    <source>
        <dbReference type="Proteomes" id="UP000095287"/>
    </source>
</evidence>
<keyword evidence="6" id="KW-0805">Transcription regulation</keyword>
<dbReference type="GO" id="GO:0005634">
    <property type="term" value="C:nucleus"/>
    <property type="evidence" value="ECO:0007669"/>
    <property type="project" value="UniProtKB-SubCell"/>
</dbReference>
<dbReference type="PRINTS" id="PR00398">
    <property type="entry name" value="STRDHORMONER"/>
</dbReference>
<keyword evidence="10" id="KW-0539">Nucleus</keyword>
<evidence type="ECO:0000256" key="7">
    <source>
        <dbReference type="ARBA" id="ARBA00023125"/>
    </source>
</evidence>
<evidence type="ECO:0000256" key="8">
    <source>
        <dbReference type="ARBA" id="ARBA00023163"/>
    </source>
</evidence>
<evidence type="ECO:0000256" key="4">
    <source>
        <dbReference type="ARBA" id="ARBA00022771"/>
    </source>
</evidence>